<gene>
    <name evidence="2" type="ORF">LQ327_22555</name>
</gene>
<protein>
    <submittedName>
        <fullName evidence="2">Oligosaccharide flippase family protein</fullName>
    </submittedName>
</protein>
<dbReference type="EMBL" id="JAJNDB010000005">
    <property type="protein sequence ID" value="MCD2196158.1"/>
    <property type="molecule type" value="Genomic_DNA"/>
</dbReference>
<accession>A0ABS8PD42</accession>
<dbReference type="PANTHER" id="PTHR43424:SF1">
    <property type="entry name" value="LOCUS PUTATIVE PROTEIN 1-RELATED"/>
    <property type="match status" value="1"/>
</dbReference>
<feature type="transmembrane region" description="Helical" evidence="1">
    <location>
        <begin position="329"/>
        <end position="349"/>
    </location>
</feature>
<feature type="transmembrane region" description="Helical" evidence="1">
    <location>
        <begin position="28"/>
        <end position="50"/>
    </location>
</feature>
<feature type="transmembrane region" description="Helical" evidence="1">
    <location>
        <begin position="299"/>
        <end position="322"/>
    </location>
</feature>
<sequence>MVISQLLIGVMYLLTARAASPAVFGQAVVSLSVATILVVLFDMGLSSYLVREVASARLTVAEAFGIVRAKQVAAPVLVGVAFVASSVTGLDSLSAFLVGLVALFTWEAQSSNALLRAQKRFGLCSRNQVLARVIAVLWLVVAGRFLNPILALAAGLVLAWALEGCANLITGGTPRSKPTDLGRSASAQRAAFTYGLSSLSGSAQQLDTPAVSVGGGIYAAGLYGAAGRLQGPLTFMSQSMAAVAAPWLARASDQRAQLLREERRIQKLAAILAVAPLIAAAVGPFLIPLLLTDSYKSSVTTFIILCFGASLLSLNQSAIVILQNRHDTGFVAAALASSIAAGLLATYLLARSGDASLAALGYVLTQGSLLGSTQFRLRKLRRCELVACEEGTGNA</sequence>
<dbReference type="Pfam" id="PF13440">
    <property type="entry name" value="Polysacc_synt_3"/>
    <property type="match status" value="1"/>
</dbReference>
<evidence type="ECO:0000313" key="3">
    <source>
        <dbReference type="Proteomes" id="UP001199469"/>
    </source>
</evidence>
<keyword evidence="1" id="KW-0472">Membrane</keyword>
<name>A0ABS8PD42_9PSEU</name>
<keyword evidence="3" id="KW-1185">Reference proteome</keyword>
<organism evidence="2 3">
    <name type="scientific">Actinomycetospora endophytica</name>
    <dbReference type="NCBI Taxonomy" id="2291215"/>
    <lineage>
        <taxon>Bacteria</taxon>
        <taxon>Bacillati</taxon>
        <taxon>Actinomycetota</taxon>
        <taxon>Actinomycetes</taxon>
        <taxon>Pseudonocardiales</taxon>
        <taxon>Pseudonocardiaceae</taxon>
        <taxon>Actinomycetospora</taxon>
    </lineage>
</organism>
<dbReference type="Proteomes" id="UP001199469">
    <property type="component" value="Unassembled WGS sequence"/>
</dbReference>
<evidence type="ECO:0000313" key="2">
    <source>
        <dbReference type="EMBL" id="MCD2196158.1"/>
    </source>
</evidence>
<keyword evidence="1" id="KW-0812">Transmembrane</keyword>
<evidence type="ECO:0000256" key="1">
    <source>
        <dbReference type="SAM" id="Phobius"/>
    </source>
</evidence>
<dbReference type="InterPro" id="IPR052556">
    <property type="entry name" value="PolySynth_Transporter"/>
</dbReference>
<dbReference type="RefSeq" id="WP_230738012.1">
    <property type="nucleotide sequence ID" value="NZ_JAJNDB010000005.1"/>
</dbReference>
<feature type="transmembrane region" description="Helical" evidence="1">
    <location>
        <begin position="355"/>
        <end position="372"/>
    </location>
</feature>
<feature type="transmembrane region" description="Helical" evidence="1">
    <location>
        <begin position="268"/>
        <end position="287"/>
    </location>
</feature>
<comment type="caution">
    <text evidence="2">The sequence shown here is derived from an EMBL/GenBank/DDBJ whole genome shotgun (WGS) entry which is preliminary data.</text>
</comment>
<reference evidence="2 3" key="1">
    <citation type="submission" date="2021-11" db="EMBL/GenBank/DDBJ databases">
        <title>Draft genome sequence of Actinomycetospora sp. SF1 isolated from the rhizosphere soil.</title>
        <authorList>
            <person name="Duangmal K."/>
            <person name="Chantavorakit T."/>
        </authorList>
    </citation>
    <scope>NUCLEOTIDE SEQUENCE [LARGE SCALE GENOMIC DNA]</scope>
    <source>
        <strain evidence="2 3">TBRC 5722</strain>
    </source>
</reference>
<proteinExistence type="predicted"/>
<keyword evidence="1" id="KW-1133">Transmembrane helix</keyword>
<feature type="transmembrane region" description="Helical" evidence="1">
    <location>
        <begin position="71"/>
        <end position="90"/>
    </location>
</feature>
<dbReference type="PANTHER" id="PTHR43424">
    <property type="entry name" value="LOCUS PUTATIVE PROTEIN 1-RELATED"/>
    <property type="match status" value="1"/>
</dbReference>